<name>A0A929KTB6_9SPHI</name>
<evidence type="ECO:0000256" key="3">
    <source>
        <dbReference type="ARBA" id="ARBA00022837"/>
    </source>
</evidence>
<dbReference type="RefSeq" id="WP_194109982.1">
    <property type="nucleotide sequence ID" value="NZ_JADFFL010000001.1"/>
</dbReference>
<feature type="domain" description="Glycosyl hydrolase family 92 N-terminal" evidence="7">
    <location>
        <begin position="29"/>
        <end position="194"/>
    </location>
</feature>
<feature type="signal peptide" evidence="5">
    <location>
        <begin position="1"/>
        <end position="20"/>
    </location>
</feature>
<dbReference type="GO" id="GO:0016798">
    <property type="term" value="F:hydrolase activity, acting on glycosyl bonds"/>
    <property type="evidence" value="ECO:0007669"/>
    <property type="project" value="UniProtKB-KW"/>
</dbReference>
<dbReference type="InterPro" id="IPR012939">
    <property type="entry name" value="Glyco_hydro_92"/>
</dbReference>
<evidence type="ECO:0000313" key="8">
    <source>
        <dbReference type="EMBL" id="MBE9660792.1"/>
    </source>
</evidence>
<dbReference type="InterPro" id="IPR008928">
    <property type="entry name" value="6-hairpin_glycosidase_sf"/>
</dbReference>
<feature type="chain" id="PRO_5037273599" evidence="5">
    <location>
        <begin position="21"/>
        <end position="733"/>
    </location>
</feature>
<dbReference type="Gene3D" id="2.70.98.10">
    <property type="match status" value="1"/>
</dbReference>
<keyword evidence="3" id="KW-0106">Calcium</keyword>
<dbReference type="InterPro" id="IPR005887">
    <property type="entry name" value="GH92_a_mannosidase_put"/>
</dbReference>
<evidence type="ECO:0000259" key="7">
    <source>
        <dbReference type="Pfam" id="PF17678"/>
    </source>
</evidence>
<keyword evidence="9" id="KW-1185">Reference proteome</keyword>
<evidence type="ECO:0000259" key="6">
    <source>
        <dbReference type="Pfam" id="PF07971"/>
    </source>
</evidence>
<dbReference type="EC" id="3.2.1.-" evidence="8"/>
<feature type="domain" description="Glycosyl hydrolase family 92" evidence="6">
    <location>
        <begin position="220"/>
        <end position="708"/>
    </location>
</feature>
<dbReference type="InterPro" id="IPR041371">
    <property type="entry name" value="GH92_N"/>
</dbReference>
<dbReference type="AlphaFoldDB" id="A0A929KTB6"/>
<dbReference type="NCBIfam" id="TIGR01180">
    <property type="entry name" value="aman2_put"/>
    <property type="match status" value="1"/>
</dbReference>
<evidence type="ECO:0000256" key="1">
    <source>
        <dbReference type="ARBA" id="ARBA00001913"/>
    </source>
</evidence>
<evidence type="ECO:0000256" key="5">
    <source>
        <dbReference type="SAM" id="SignalP"/>
    </source>
</evidence>
<dbReference type="InterPro" id="IPR014718">
    <property type="entry name" value="GH-type_carb-bd"/>
</dbReference>
<reference evidence="8" key="1">
    <citation type="submission" date="2020-10" db="EMBL/GenBank/DDBJ databases">
        <title>Mucilaginibacter mali sp. nov., isolated from rhizosphere soil of apple orchard.</title>
        <authorList>
            <person name="Lee J.-S."/>
            <person name="Kim H.S."/>
            <person name="Kim J.-S."/>
        </authorList>
    </citation>
    <scope>NUCLEOTIDE SEQUENCE</scope>
    <source>
        <strain evidence="8">KCTC 22746</strain>
    </source>
</reference>
<dbReference type="InterPro" id="IPR050883">
    <property type="entry name" value="PNGase"/>
</dbReference>
<dbReference type="GO" id="GO:0005829">
    <property type="term" value="C:cytosol"/>
    <property type="evidence" value="ECO:0007669"/>
    <property type="project" value="TreeGrafter"/>
</dbReference>
<dbReference type="PROSITE" id="PS51257">
    <property type="entry name" value="PROKAR_LIPOPROTEIN"/>
    <property type="match status" value="1"/>
</dbReference>
<dbReference type="Pfam" id="PF07971">
    <property type="entry name" value="Glyco_hydro_92"/>
    <property type="match status" value="1"/>
</dbReference>
<dbReference type="Gene3D" id="1.20.1050.60">
    <property type="entry name" value="alpha-1,2-mannosidase"/>
    <property type="match status" value="1"/>
</dbReference>
<feature type="region of interest" description="Disordered" evidence="4">
    <location>
        <begin position="708"/>
        <end position="733"/>
    </location>
</feature>
<dbReference type="FunFam" id="3.30.2080.10:FF:000001">
    <property type="entry name" value="Alpha-1,2-mannosidase subfamily"/>
    <property type="match status" value="1"/>
</dbReference>
<keyword evidence="5" id="KW-0732">Signal</keyword>
<dbReference type="Pfam" id="PF17678">
    <property type="entry name" value="Glyco_hydro_92N"/>
    <property type="match status" value="1"/>
</dbReference>
<dbReference type="GO" id="GO:0030246">
    <property type="term" value="F:carbohydrate binding"/>
    <property type="evidence" value="ECO:0007669"/>
    <property type="project" value="InterPro"/>
</dbReference>
<evidence type="ECO:0000313" key="9">
    <source>
        <dbReference type="Proteomes" id="UP000622475"/>
    </source>
</evidence>
<dbReference type="Gene3D" id="3.30.2080.10">
    <property type="entry name" value="GH92 mannosidase domain"/>
    <property type="match status" value="1"/>
</dbReference>
<proteinExistence type="predicted"/>
<dbReference type="Proteomes" id="UP000622475">
    <property type="component" value="Unassembled WGS sequence"/>
</dbReference>
<keyword evidence="8" id="KW-0378">Hydrolase</keyword>
<dbReference type="GO" id="GO:0000224">
    <property type="term" value="F:peptide-N4-(N-acetyl-beta-glucosaminyl)asparagine amidase activity"/>
    <property type="evidence" value="ECO:0007669"/>
    <property type="project" value="TreeGrafter"/>
</dbReference>
<dbReference type="SUPFAM" id="SSF48208">
    <property type="entry name" value="Six-hairpin glycosidases"/>
    <property type="match status" value="1"/>
</dbReference>
<dbReference type="Gene3D" id="1.20.1610.10">
    <property type="entry name" value="alpha-1,2-mannosidases domains"/>
    <property type="match status" value="1"/>
</dbReference>
<evidence type="ECO:0000256" key="2">
    <source>
        <dbReference type="ARBA" id="ARBA00011245"/>
    </source>
</evidence>
<dbReference type="GO" id="GO:0005975">
    <property type="term" value="P:carbohydrate metabolic process"/>
    <property type="evidence" value="ECO:0007669"/>
    <property type="project" value="InterPro"/>
</dbReference>
<sequence length="733" mass="83117">MKTCKALFAALVLLACTADAQKRPSNLQYVDPSIGSVGLILEPTRPTIHLPNQMIRVAPNRKDALDDQISHFPLCIASHRIVSLFNLMPVSGPNMKTLWNEREVYNHEILTPYYYKSELGDAGNLLEFSPSVKSGFFKIAFKGNNNNYVRIGLSNAGGNLSIDSKRSISGTEELNGMKAYLYAETDGDIAQAAANGKTLMISTPKNIGFKYAISYISIEQAKQNLQRDILAWDFAAVKSTAYRAWDKVMSQIQVDGGTLAQKRVFYTSLYRCYERMVDINEGGKYYSNYDHQIHQSTKPFFVDNWIWDTYIALGPLHMILDPDKELDKINSYVDMYKQGGWMPSFALIFGDWPAMTGNHAATWMADAWFKGIRNFDLKTAYQGLRKNSVEATLLPWNNGAPTKLDSFYNAKGYMPGLHYGEPETEPRVEPSWEKRQSVSVTLENSYSDWNIARLANELNFSDHKDLFMKRSKFYQNVYRKDRGFMWAKDKDGKWIDNMDPKAAGREFFTENNAYTYNWVIKHDFRGLFDMMGGTKQAENKLDQLFREDLGTAKFIFWKTQPDASGLVGQFVMGNEPSFHIPYLYNYMGAPWKTQKRIRMLLDTWYTDNLFGIPGDEDGGGMTSFVVFSMMGFFPVTAGVPVYNVGSPVFTKVVIDLPNGKKFTINAPQSTGENKYIQSATLNGAPLNRPWFTHKDLIDGGTINLQMGNRPNRSWGAASNDAPPSDGDQLYNKW</sequence>
<comment type="caution">
    <text evidence="8">The sequence shown here is derived from an EMBL/GenBank/DDBJ whole genome shotgun (WGS) entry which is preliminary data.</text>
</comment>
<protein>
    <submittedName>
        <fullName evidence="8">GH92 family glycosyl hydrolase</fullName>
        <ecNumber evidence="8">3.2.1.-</ecNumber>
    </submittedName>
</protein>
<accession>A0A929KTB6</accession>
<comment type="cofactor">
    <cofactor evidence="1">
        <name>Ca(2+)</name>
        <dbReference type="ChEBI" id="CHEBI:29108"/>
    </cofactor>
</comment>
<dbReference type="EMBL" id="JADFFL010000001">
    <property type="protein sequence ID" value="MBE9660792.1"/>
    <property type="molecule type" value="Genomic_DNA"/>
</dbReference>
<dbReference type="GO" id="GO:0006516">
    <property type="term" value="P:glycoprotein catabolic process"/>
    <property type="evidence" value="ECO:0007669"/>
    <property type="project" value="TreeGrafter"/>
</dbReference>
<gene>
    <name evidence="8" type="ORF">IRJ16_02765</name>
</gene>
<dbReference type="PANTHER" id="PTHR12143:SF43">
    <property type="entry name" value="PUTATIVE-RELATED"/>
    <property type="match status" value="1"/>
</dbReference>
<organism evidence="8 9">
    <name type="scientific">Mucilaginibacter myungsuensis</name>
    <dbReference type="NCBI Taxonomy" id="649104"/>
    <lineage>
        <taxon>Bacteria</taxon>
        <taxon>Pseudomonadati</taxon>
        <taxon>Bacteroidota</taxon>
        <taxon>Sphingobacteriia</taxon>
        <taxon>Sphingobacteriales</taxon>
        <taxon>Sphingobacteriaceae</taxon>
        <taxon>Mucilaginibacter</taxon>
    </lineage>
</organism>
<comment type="subunit">
    <text evidence="2">Monomer.</text>
</comment>
<keyword evidence="8" id="KW-0326">Glycosidase</keyword>
<dbReference type="PANTHER" id="PTHR12143">
    <property type="entry name" value="PEPTIDE N-GLYCANASE PNGASE -RELATED"/>
    <property type="match status" value="1"/>
</dbReference>
<evidence type="ECO:0000256" key="4">
    <source>
        <dbReference type="SAM" id="MobiDB-lite"/>
    </source>
</evidence>